<keyword evidence="2" id="KW-1185">Reference proteome</keyword>
<protein>
    <recommendedName>
        <fullName evidence="3">Mitochondrial glycoprotein</fullName>
    </recommendedName>
</protein>
<dbReference type="PANTHER" id="PTHR10826">
    <property type="entry name" value="COMPLEMENT COMPONENT 1"/>
    <property type="match status" value="1"/>
</dbReference>
<evidence type="ECO:0000313" key="1">
    <source>
        <dbReference type="EMBL" id="KAK1364921.1"/>
    </source>
</evidence>
<dbReference type="PANTHER" id="PTHR10826:SF41">
    <property type="entry name" value="MITOCHONDRIAL GLYCOPROTEIN FAMILY PROTEIN"/>
    <property type="match status" value="1"/>
</dbReference>
<dbReference type="InterPro" id="IPR003428">
    <property type="entry name" value="MAM33"/>
</dbReference>
<gene>
    <name evidence="1" type="ORF">POM88_040482</name>
</gene>
<reference evidence="1" key="2">
    <citation type="submission" date="2023-05" db="EMBL/GenBank/DDBJ databases">
        <authorList>
            <person name="Schelkunov M.I."/>
        </authorList>
    </citation>
    <scope>NUCLEOTIDE SEQUENCE</scope>
    <source>
        <strain evidence="1">Hsosn_3</strain>
        <tissue evidence="1">Leaf</tissue>
    </source>
</reference>
<dbReference type="GO" id="GO:0005759">
    <property type="term" value="C:mitochondrial matrix"/>
    <property type="evidence" value="ECO:0007669"/>
    <property type="project" value="InterPro"/>
</dbReference>
<organism evidence="1 2">
    <name type="scientific">Heracleum sosnowskyi</name>
    <dbReference type="NCBI Taxonomy" id="360622"/>
    <lineage>
        <taxon>Eukaryota</taxon>
        <taxon>Viridiplantae</taxon>
        <taxon>Streptophyta</taxon>
        <taxon>Embryophyta</taxon>
        <taxon>Tracheophyta</taxon>
        <taxon>Spermatophyta</taxon>
        <taxon>Magnoliopsida</taxon>
        <taxon>eudicotyledons</taxon>
        <taxon>Gunneridae</taxon>
        <taxon>Pentapetalae</taxon>
        <taxon>asterids</taxon>
        <taxon>campanulids</taxon>
        <taxon>Apiales</taxon>
        <taxon>Apiaceae</taxon>
        <taxon>Apioideae</taxon>
        <taxon>apioid superclade</taxon>
        <taxon>Tordylieae</taxon>
        <taxon>Tordyliinae</taxon>
        <taxon>Heracleum</taxon>
    </lineage>
</organism>
<evidence type="ECO:0000313" key="2">
    <source>
        <dbReference type="Proteomes" id="UP001237642"/>
    </source>
</evidence>
<dbReference type="EMBL" id="JAUIZM010000009">
    <property type="protein sequence ID" value="KAK1364921.1"/>
    <property type="molecule type" value="Genomic_DNA"/>
</dbReference>
<dbReference type="SUPFAM" id="SSF54529">
    <property type="entry name" value="Mitochondrial glycoprotein MAM33-like"/>
    <property type="match status" value="1"/>
</dbReference>
<dbReference type="InterPro" id="IPR036561">
    <property type="entry name" value="MAM33_sf"/>
</dbReference>
<accession>A0AAD8M8U9</accession>
<dbReference type="AlphaFoldDB" id="A0AAD8M8U9"/>
<sequence length="260" mass="29976">MALHSILQRSAARITPIAARFVTAGERYYHNRTPAMYSFAKFQPSNSLVIPTDRLSSLRRRYSAASSSALKTTTCTGCDRKLLKIIDFEIYWAEDDEDDFEDVDPPESFPFKIHEDNHGKQTTTLSRMYQGETVSVEVDLHIDDPDDYAKAHGLDYSYSMSLIVRVLAKSEKYILEFGCTTYPEKILINSLSVKNLDSVEDKSAYEGRDLDDDLQKAFEKYLEARGINNCSTKIFFEYQIRKRKRVYSNHLQKLKKFVQA</sequence>
<dbReference type="Pfam" id="PF02330">
    <property type="entry name" value="MAM33"/>
    <property type="match status" value="1"/>
</dbReference>
<proteinExistence type="predicted"/>
<dbReference type="Proteomes" id="UP001237642">
    <property type="component" value="Unassembled WGS sequence"/>
</dbReference>
<evidence type="ECO:0008006" key="3">
    <source>
        <dbReference type="Google" id="ProtNLM"/>
    </source>
</evidence>
<comment type="caution">
    <text evidence="1">The sequence shown here is derived from an EMBL/GenBank/DDBJ whole genome shotgun (WGS) entry which is preliminary data.</text>
</comment>
<dbReference type="Gene3D" id="3.10.280.10">
    <property type="entry name" value="Mitochondrial glycoprotein"/>
    <property type="match status" value="1"/>
</dbReference>
<name>A0AAD8M8U9_9APIA</name>
<reference evidence="1" key="1">
    <citation type="submission" date="2023-02" db="EMBL/GenBank/DDBJ databases">
        <title>Genome of toxic invasive species Heracleum sosnowskyi carries increased number of genes despite the absence of recent whole-genome duplications.</title>
        <authorList>
            <person name="Schelkunov M."/>
            <person name="Shtratnikova V."/>
            <person name="Makarenko M."/>
            <person name="Klepikova A."/>
            <person name="Omelchenko D."/>
            <person name="Novikova G."/>
            <person name="Obukhova E."/>
            <person name="Bogdanov V."/>
            <person name="Penin A."/>
            <person name="Logacheva M."/>
        </authorList>
    </citation>
    <scope>NUCLEOTIDE SEQUENCE</scope>
    <source>
        <strain evidence="1">Hsosn_3</strain>
        <tissue evidence="1">Leaf</tissue>
    </source>
</reference>